<dbReference type="Proteomes" id="UP001500893">
    <property type="component" value="Unassembled WGS sequence"/>
</dbReference>
<protein>
    <submittedName>
        <fullName evidence="2">Uncharacterized protein</fullName>
    </submittedName>
</protein>
<name>A0ABN3V9B0_9ACTN</name>
<organism evidence="2 3">
    <name type="scientific">Streptomyces rameus</name>
    <dbReference type="NCBI Taxonomy" id="68261"/>
    <lineage>
        <taxon>Bacteria</taxon>
        <taxon>Bacillati</taxon>
        <taxon>Actinomycetota</taxon>
        <taxon>Actinomycetes</taxon>
        <taxon>Kitasatosporales</taxon>
        <taxon>Streptomycetaceae</taxon>
        <taxon>Streptomyces</taxon>
    </lineage>
</organism>
<proteinExistence type="predicted"/>
<evidence type="ECO:0000313" key="2">
    <source>
        <dbReference type="EMBL" id="GAA2781294.1"/>
    </source>
</evidence>
<feature type="region of interest" description="Disordered" evidence="1">
    <location>
        <begin position="33"/>
        <end position="88"/>
    </location>
</feature>
<keyword evidence="3" id="KW-1185">Reference proteome</keyword>
<sequence>MVSVQLFDVRRVPGPQAAPDRAGIPARVMVPSASRPVHSMPRCIPADQLGRSGTGVGSSTFPTGAHGGAGRAMLGSGQVREGARRLGR</sequence>
<evidence type="ECO:0000256" key="1">
    <source>
        <dbReference type="SAM" id="MobiDB-lite"/>
    </source>
</evidence>
<gene>
    <name evidence="2" type="ORF">GCM10010521_70230</name>
</gene>
<dbReference type="EMBL" id="BAAAVM010000145">
    <property type="protein sequence ID" value="GAA2781294.1"/>
    <property type="molecule type" value="Genomic_DNA"/>
</dbReference>
<reference evidence="2 3" key="1">
    <citation type="journal article" date="2019" name="Int. J. Syst. Evol. Microbiol.">
        <title>The Global Catalogue of Microorganisms (GCM) 10K type strain sequencing project: providing services to taxonomists for standard genome sequencing and annotation.</title>
        <authorList>
            <consortium name="The Broad Institute Genomics Platform"/>
            <consortium name="The Broad Institute Genome Sequencing Center for Infectious Disease"/>
            <person name="Wu L."/>
            <person name="Ma J."/>
        </authorList>
    </citation>
    <scope>NUCLEOTIDE SEQUENCE [LARGE SCALE GENOMIC DNA]</scope>
    <source>
        <strain evidence="2 3">JCM 11574</strain>
    </source>
</reference>
<dbReference type="RefSeq" id="WP_345059835.1">
    <property type="nucleotide sequence ID" value="NZ_BAAAVM010000145.1"/>
</dbReference>
<comment type="caution">
    <text evidence="2">The sequence shown here is derived from an EMBL/GenBank/DDBJ whole genome shotgun (WGS) entry which is preliminary data.</text>
</comment>
<evidence type="ECO:0000313" key="3">
    <source>
        <dbReference type="Proteomes" id="UP001500893"/>
    </source>
</evidence>
<accession>A0ABN3V9B0</accession>